<evidence type="ECO:0000256" key="1">
    <source>
        <dbReference type="SAM" id="MobiDB-lite"/>
    </source>
</evidence>
<dbReference type="InterPro" id="IPR021735">
    <property type="entry name" value="DUF3306"/>
</dbReference>
<dbReference type="AlphaFoldDB" id="A0A921TCC9"/>
<sequence>MSREDFWSRRKARVEAERAAEQERAAAIAAAREDAALAAEQEEKTDEEILAELNLPLPEEIRPGQDVTAFMSKAVPQRLRQRALRQLWRVNPALANLDNLLEYGEDYTDAATVVENLQTAYQVGKGMLRHVEKMAAEAEAEAAARERLAAGEDGDGALDTAAQDTAEDEGTPPAVMGHNSAGEEIALEEPQSREPHEDDAENTAQVETPPAARAALSAQDDDAEPPRAPRRRMRFAHAQE</sequence>
<evidence type="ECO:0008006" key="4">
    <source>
        <dbReference type="Google" id="ProtNLM"/>
    </source>
</evidence>
<reference evidence="2" key="1">
    <citation type="submission" date="2013-03" db="EMBL/GenBank/DDBJ databases">
        <title>Genome Sequence of the Profundibacterium mesophilum strain KAUST100406-0324T from Red Sea, a novel genus in the family Rhodobacteraceae.</title>
        <authorList>
            <person name="Essack M."/>
            <person name="Alam I."/>
            <person name="Lafi F."/>
            <person name="Alawi W."/>
            <person name="Kamanu F."/>
            <person name="Al-Suwailem A."/>
            <person name="Lee O.O."/>
            <person name="Xu Y."/>
            <person name="Bajic V."/>
            <person name="Qian P.-Y."/>
            <person name="Archer J."/>
        </authorList>
    </citation>
    <scope>NUCLEOTIDE SEQUENCE</scope>
    <source>
        <strain evidence="2">KAUST100406-0324</strain>
    </source>
</reference>
<dbReference type="Proteomes" id="UP000698242">
    <property type="component" value="Unassembled WGS sequence"/>
</dbReference>
<dbReference type="Pfam" id="PF11748">
    <property type="entry name" value="DUF3306"/>
    <property type="match status" value="1"/>
</dbReference>
<evidence type="ECO:0000313" key="3">
    <source>
        <dbReference type="Proteomes" id="UP000698242"/>
    </source>
</evidence>
<comment type="caution">
    <text evidence="2">The sequence shown here is derived from an EMBL/GenBank/DDBJ whole genome shotgun (WGS) entry which is preliminary data.</text>
</comment>
<dbReference type="EMBL" id="APKE01000010">
    <property type="protein sequence ID" value="KAF0676950.1"/>
    <property type="molecule type" value="Genomic_DNA"/>
</dbReference>
<feature type="compositionally biased region" description="Basic residues" evidence="1">
    <location>
        <begin position="228"/>
        <end position="240"/>
    </location>
</feature>
<protein>
    <recommendedName>
        <fullName evidence="4">DUF3306 domain-containing protein</fullName>
    </recommendedName>
</protein>
<dbReference type="RefSeq" id="WP_159964166.1">
    <property type="nucleotide sequence ID" value="NZ_APKE01000010.1"/>
</dbReference>
<accession>A0A921TCC9</accession>
<dbReference type="OrthoDB" id="8100830at2"/>
<evidence type="ECO:0000313" key="2">
    <source>
        <dbReference type="EMBL" id="KAF0676950.1"/>
    </source>
</evidence>
<gene>
    <name evidence="2" type="ORF">PMES_00747</name>
</gene>
<keyword evidence="3" id="KW-1185">Reference proteome</keyword>
<organism evidence="2 3">
    <name type="scientific">Profundibacterium mesophilum KAUST100406-0324</name>
    <dbReference type="NCBI Taxonomy" id="1037889"/>
    <lineage>
        <taxon>Bacteria</taxon>
        <taxon>Pseudomonadati</taxon>
        <taxon>Pseudomonadota</taxon>
        <taxon>Alphaproteobacteria</taxon>
        <taxon>Rhodobacterales</taxon>
        <taxon>Roseobacteraceae</taxon>
        <taxon>Profundibacterium</taxon>
    </lineage>
</organism>
<proteinExistence type="predicted"/>
<name>A0A921TCC9_9RHOB</name>
<feature type="region of interest" description="Disordered" evidence="1">
    <location>
        <begin position="144"/>
        <end position="240"/>
    </location>
</feature>